<feature type="transmembrane region" description="Helical" evidence="14">
    <location>
        <begin position="14"/>
        <end position="35"/>
    </location>
</feature>
<dbReference type="InterPro" id="IPR005150">
    <property type="entry name" value="Cellulose_synth"/>
</dbReference>
<protein>
    <recommendedName>
        <fullName evidence="17">Cellulose synthase-like protein E6</fullName>
    </recommendedName>
</protein>
<evidence type="ECO:0000256" key="7">
    <source>
        <dbReference type="ARBA" id="ARBA00023136"/>
    </source>
</evidence>
<dbReference type="GO" id="GO:0000139">
    <property type="term" value="C:Golgi membrane"/>
    <property type="evidence" value="ECO:0007669"/>
    <property type="project" value="UniProtKB-SubCell"/>
</dbReference>
<feature type="binding site" evidence="13">
    <location>
        <position position="277"/>
    </location>
    <ligand>
        <name>Mn(2+)</name>
        <dbReference type="ChEBI" id="CHEBI:29035"/>
    </ligand>
</feature>
<sequence>MERLFATEKLGGRALYKFHAITLFVGICLVLYYRAMHVPAAGSGAGRVAWIGMLAAELWFGLYWVITQSVRWCPIRRRTFKDRLAARYGERLPCVDIFVCTADPLTEPPSLTISTVLSVMAYNYPAEKLSVYLSDDGGSIFTFYALWEASLFAEHWLPFCKRCDIEPRSPAAYFSEADKSHDLHTSKEHSFIKGLYEEMIERIASAVMSSEIPNEIKSKHKGFSEWNTETTSENHQPIVQILIDGKDINASDSKGNALPTLVYMAREKRPQYHHNFKAGAMNALIRVSSVISNSPIIMNVDCDMYSNNCDSIKDALCFFLDEEMGHKIGFVQYPQNYYNLTKNNIYDNCFLVHDIKQDLMGMDSLGGPLYVGTGCFHRREILCGRRFTKYYKSDWDRGTTQQTQLCIYQTEEKAKSLATCTCEYNTQWGNEIGLKYSFSVEDVLTGLAIHCRGWNSVLMSPPRSAFMGVGPTTLAQTILQHKRWSEGIFSMFLSKYCPFFFGHGNISLIHQMGYSIPGLWAPNSLPTLYYVIIPSLSLLKGIPLFPEIMSLWIAPFIYVSSVKNMYSLYEALLYGQTLQGWWNGQRMWVIKRVTSYLYGVIDAIRNLLGLSKMGFAITSKVSDKDESQRYEQGVMEFGSFSPEYVIIATIALLNLLCLLGGLIQIVAGGRNMFFLQVILCGVLVIINVPIYEAMFLRKDRGRIPFSVTLASSGFVILALLVPII</sequence>
<reference evidence="16" key="1">
    <citation type="submission" date="2024-06" db="EMBL/GenBank/DDBJ databases">
        <authorList>
            <person name="Ryan C."/>
        </authorList>
    </citation>
    <scope>NUCLEOTIDE SEQUENCE [LARGE SCALE GENOMIC DNA]</scope>
</reference>
<comment type="similarity">
    <text evidence="10">Belongs to the glycosyltransferase 2 family. Plant cellulose synthase-like E subfamily.</text>
</comment>
<name>A0ABC9G504_9POAL</name>
<feature type="binding site" evidence="13">
    <location>
        <position position="301"/>
    </location>
    <ligand>
        <name>Mn(2+)</name>
        <dbReference type="ChEBI" id="CHEBI:29035"/>
    </ligand>
</feature>
<feature type="transmembrane region" description="Helical" evidence="14">
    <location>
        <begin position="47"/>
        <end position="66"/>
    </location>
</feature>
<dbReference type="Pfam" id="PF03552">
    <property type="entry name" value="Cellulose_synt"/>
    <property type="match status" value="1"/>
</dbReference>
<feature type="transmembrane region" description="Helical" evidence="14">
    <location>
        <begin position="703"/>
        <end position="723"/>
    </location>
</feature>
<evidence type="ECO:0000256" key="8">
    <source>
        <dbReference type="ARBA" id="ARBA00023316"/>
    </source>
</evidence>
<dbReference type="Gene3D" id="3.90.550.10">
    <property type="entry name" value="Spore Coat Polysaccharide Biosynthesis Protein SpsA, Chain A"/>
    <property type="match status" value="1"/>
</dbReference>
<evidence type="ECO:0000256" key="5">
    <source>
        <dbReference type="ARBA" id="ARBA00022989"/>
    </source>
</evidence>
<proteinExistence type="inferred from homology"/>
<feature type="active site" evidence="11">
    <location>
        <position position="442"/>
    </location>
</feature>
<comment type="function">
    <text evidence="9">Thought to be a Golgi-localized beta-glycan synthase that polymerize the backbones of noncellulosic polysaccharides (hemicelluloses) of plant cell wall.</text>
</comment>
<gene>
    <name evidence="15" type="ORF">URODEC1_LOCUS112425</name>
</gene>
<evidence type="ECO:0000256" key="10">
    <source>
        <dbReference type="ARBA" id="ARBA00060766"/>
    </source>
</evidence>
<evidence type="ECO:0000256" key="3">
    <source>
        <dbReference type="ARBA" id="ARBA00022679"/>
    </source>
</evidence>
<keyword evidence="4 14" id="KW-0812">Transmembrane</keyword>
<feature type="transmembrane region" description="Helical" evidence="14">
    <location>
        <begin position="644"/>
        <end position="667"/>
    </location>
</feature>
<evidence type="ECO:0000256" key="4">
    <source>
        <dbReference type="ARBA" id="ARBA00022692"/>
    </source>
</evidence>
<keyword evidence="2" id="KW-0328">Glycosyltransferase</keyword>
<keyword evidence="5 14" id="KW-1133">Transmembrane helix</keyword>
<dbReference type="Proteomes" id="UP001497457">
    <property type="component" value="Chromosome 8b"/>
</dbReference>
<feature type="binding site" evidence="12">
    <location>
        <position position="107"/>
    </location>
    <ligand>
        <name>UDP-alpha-D-glucose</name>
        <dbReference type="ChEBI" id="CHEBI:58885"/>
    </ligand>
</feature>
<reference evidence="15 16" key="2">
    <citation type="submission" date="2024-10" db="EMBL/GenBank/DDBJ databases">
        <authorList>
            <person name="Ryan C."/>
        </authorList>
    </citation>
    <scope>NUCLEOTIDE SEQUENCE [LARGE SCALE GENOMIC DNA]</scope>
</reference>
<evidence type="ECO:0000256" key="12">
    <source>
        <dbReference type="PIRSR" id="PIRSR605150-2"/>
    </source>
</evidence>
<keyword evidence="16" id="KW-1185">Reference proteome</keyword>
<organism evidence="15 16">
    <name type="scientific">Urochloa decumbens</name>
    <dbReference type="NCBI Taxonomy" id="240449"/>
    <lineage>
        <taxon>Eukaryota</taxon>
        <taxon>Viridiplantae</taxon>
        <taxon>Streptophyta</taxon>
        <taxon>Embryophyta</taxon>
        <taxon>Tracheophyta</taxon>
        <taxon>Spermatophyta</taxon>
        <taxon>Magnoliopsida</taxon>
        <taxon>Liliopsida</taxon>
        <taxon>Poales</taxon>
        <taxon>Poaceae</taxon>
        <taxon>PACMAD clade</taxon>
        <taxon>Panicoideae</taxon>
        <taxon>Panicodae</taxon>
        <taxon>Paniceae</taxon>
        <taxon>Melinidinae</taxon>
        <taxon>Urochloa</taxon>
    </lineage>
</organism>
<feature type="active site" evidence="11">
    <location>
        <position position="136"/>
    </location>
</feature>
<feature type="transmembrane region" description="Helical" evidence="14">
    <location>
        <begin position="673"/>
        <end position="691"/>
    </location>
</feature>
<evidence type="ECO:0000256" key="9">
    <source>
        <dbReference type="ARBA" id="ARBA00037405"/>
    </source>
</evidence>
<dbReference type="AlphaFoldDB" id="A0ABC9G504"/>
<evidence type="ECO:0000256" key="11">
    <source>
        <dbReference type="PIRSR" id="PIRSR605150-1"/>
    </source>
</evidence>
<accession>A0ABC9G504</accession>
<dbReference type="GO" id="GO:0071669">
    <property type="term" value="P:plant-type cell wall organization or biogenesis"/>
    <property type="evidence" value="ECO:0007669"/>
    <property type="project" value="UniProtKB-ARBA"/>
</dbReference>
<evidence type="ECO:0000256" key="6">
    <source>
        <dbReference type="ARBA" id="ARBA00023034"/>
    </source>
</evidence>
<keyword evidence="3" id="KW-0808">Transferase</keyword>
<comment type="subcellular location">
    <subcellularLocation>
        <location evidence="1">Golgi apparatus membrane</location>
        <topology evidence="1">Multi-pass membrane protein</topology>
    </subcellularLocation>
</comment>
<evidence type="ECO:0000256" key="2">
    <source>
        <dbReference type="ARBA" id="ARBA00022676"/>
    </source>
</evidence>
<feature type="binding site" evidence="12">
    <location>
        <position position="136"/>
    </location>
    <ligand>
        <name>UDP-alpha-D-glucose</name>
        <dbReference type="ChEBI" id="CHEBI:58885"/>
    </ligand>
</feature>
<dbReference type="GO" id="GO:0016757">
    <property type="term" value="F:glycosyltransferase activity"/>
    <property type="evidence" value="ECO:0007669"/>
    <property type="project" value="UniProtKB-KW"/>
</dbReference>
<dbReference type="PANTHER" id="PTHR13301">
    <property type="entry name" value="X-BOX TRANSCRIPTION FACTOR-RELATED"/>
    <property type="match status" value="1"/>
</dbReference>
<evidence type="ECO:0000313" key="15">
    <source>
        <dbReference type="EMBL" id="CAL5087830.1"/>
    </source>
</evidence>
<dbReference type="FunFam" id="3.90.550.10:FF:000112">
    <property type="entry name" value="Cellulose synthase-like protein E1"/>
    <property type="match status" value="1"/>
</dbReference>
<keyword evidence="6" id="KW-0333">Golgi apparatus</keyword>
<keyword evidence="8" id="KW-0961">Cell wall biogenesis/degradation</keyword>
<dbReference type="GO" id="GO:0071555">
    <property type="term" value="P:cell wall organization"/>
    <property type="evidence" value="ECO:0007669"/>
    <property type="project" value="UniProtKB-KW"/>
</dbReference>
<dbReference type="InterPro" id="IPR029044">
    <property type="entry name" value="Nucleotide-diphossugar_trans"/>
</dbReference>
<evidence type="ECO:0008006" key="17">
    <source>
        <dbReference type="Google" id="ProtNLM"/>
    </source>
</evidence>
<evidence type="ECO:0000313" key="16">
    <source>
        <dbReference type="Proteomes" id="UP001497457"/>
    </source>
</evidence>
<evidence type="ECO:0000256" key="14">
    <source>
        <dbReference type="SAM" id="Phobius"/>
    </source>
</evidence>
<keyword evidence="7 14" id="KW-0472">Membrane</keyword>
<dbReference type="EMBL" id="OZ075118">
    <property type="protein sequence ID" value="CAL5087830.1"/>
    <property type="molecule type" value="Genomic_DNA"/>
</dbReference>
<evidence type="ECO:0000256" key="13">
    <source>
        <dbReference type="PIRSR" id="PIRSR605150-3"/>
    </source>
</evidence>
<evidence type="ECO:0000256" key="1">
    <source>
        <dbReference type="ARBA" id="ARBA00004653"/>
    </source>
</evidence>